<dbReference type="EMBL" id="BAAAFA010000001">
    <property type="protein sequence ID" value="GAA0810721.1"/>
    <property type="molecule type" value="Genomic_DNA"/>
</dbReference>
<dbReference type="RefSeq" id="WP_343813925.1">
    <property type="nucleotide sequence ID" value="NZ_BAAAFA010000001.1"/>
</dbReference>
<feature type="chain" id="PRO_5046412639" description="Porin" evidence="1">
    <location>
        <begin position="24"/>
        <end position="304"/>
    </location>
</feature>
<proteinExistence type="predicted"/>
<organism evidence="2 3">
    <name type="scientific">Colwellia asteriadis</name>
    <dbReference type="NCBI Taxonomy" id="517723"/>
    <lineage>
        <taxon>Bacteria</taxon>
        <taxon>Pseudomonadati</taxon>
        <taxon>Pseudomonadota</taxon>
        <taxon>Gammaproteobacteria</taxon>
        <taxon>Alteromonadales</taxon>
        <taxon>Colwelliaceae</taxon>
        <taxon>Colwellia</taxon>
    </lineage>
</organism>
<accession>A0ABN1L2H9</accession>
<evidence type="ECO:0000313" key="2">
    <source>
        <dbReference type="EMBL" id="GAA0810721.1"/>
    </source>
</evidence>
<sequence length="304" mass="33809">MKLSALAVLIPSLLLGHSLQASAQDYQSFSGAGYSLTDEGDTDTSMFNLNSRYYFDGRAVLGPLNQFKFIEKISNISVGYQYNDSDIGLDYGNGQSSYFGSSNTHNLSASGEWFTGDFLIGGGYSYADSEVKVRSNDTYNTSYSRNSDAYFLTAGYLFSDDLLVKVNVNKYEGESAYVTMSASYNWQLGDVDYVGFTYSTDEDLDFHNLSAKYFMGLANESYLVMGADYIYDNSGDYEDDSWNANVNYYFNTKTSVSASYGNDESYSVGANHYFNKSYALGAYYASSNDTNDYDTYGVNFTAQF</sequence>
<evidence type="ECO:0008006" key="4">
    <source>
        <dbReference type="Google" id="ProtNLM"/>
    </source>
</evidence>
<dbReference type="Proteomes" id="UP001500021">
    <property type="component" value="Unassembled WGS sequence"/>
</dbReference>
<dbReference type="InterPro" id="IPR031593">
    <property type="entry name" value="Porin_7"/>
</dbReference>
<protein>
    <recommendedName>
        <fullName evidence="4">Porin</fullName>
    </recommendedName>
</protein>
<evidence type="ECO:0000313" key="3">
    <source>
        <dbReference type="Proteomes" id="UP001500021"/>
    </source>
</evidence>
<comment type="caution">
    <text evidence="2">The sequence shown here is derived from an EMBL/GenBank/DDBJ whole genome shotgun (WGS) entry which is preliminary data.</text>
</comment>
<keyword evidence="1" id="KW-0732">Signal</keyword>
<feature type="signal peptide" evidence="1">
    <location>
        <begin position="1"/>
        <end position="23"/>
    </location>
</feature>
<gene>
    <name evidence="2" type="ORF">GCM10009111_02150</name>
</gene>
<reference evidence="2 3" key="1">
    <citation type="journal article" date="2019" name="Int. J. Syst. Evol. Microbiol.">
        <title>The Global Catalogue of Microorganisms (GCM) 10K type strain sequencing project: providing services to taxonomists for standard genome sequencing and annotation.</title>
        <authorList>
            <consortium name="The Broad Institute Genomics Platform"/>
            <consortium name="The Broad Institute Genome Sequencing Center for Infectious Disease"/>
            <person name="Wu L."/>
            <person name="Ma J."/>
        </authorList>
    </citation>
    <scope>NUCLEOTIDE SEQUENCE [LARGE SCALE GENOMIC DNA]</scope>
    <source>
        <strain evidence="2 3">JCM 15608</strain>
    </source>
</reference>
<dbReference type="Pfam" id="PF16956">
    <property type="entry name" value="Porin_7"/>
    <property type="match status" value="1"/>
</dbReference>
<name>A0ABN1L2H9_9GAMM</name>
<keyword evidence="3" id="KW-1185">Reference proteome</keyword>
<dbReference type="SUPFAM" id="SSF56935">
    <property type="entry name" value="Porins"/>
    <property type="match status" value="2"/>
</dbReference>
<evidence type="ECO:0000256" key="1">
    <source>
        <dbReference type="SAM" id="SignalP"/>
    </source>
</evidence>